<name>A0A0V0TW16_9BILA</name>
<sequence>MQNKLICSKNVSASFKIYQLTYDVFINYKKIEQHKIFIQIALSTYIFCCLIMFLLFKAHFSNCCCKQMSAQILFERYHFINGMKYDDKERILGKLQQILDGSFLIADHTLASHILIHFVHYFSLESLDQREEQNLQVKHSHGNNIGHYLQSLLSKLDISKSLKYVPENIGASWDARHQFGPLDFENSNNVQLNFNHGKLQSKKVFGILGILEQRRTSSVDLKKLQFEKNEEICIGRLFWGKGLCFINGNLFGKNIATTTMNVIVGSVLGNPLSGGLDKLTGDETEEKKNVIEDTEILKAREEAEKRRKQKHEKREIEREKLRKEIREKYKIEVKKTEPEVQDFPGRVGATHKTPEQLAEEGSEDDSFGAQINEIVTKAKSSFENMTTIIKSFMSFET</sequence>
<dbReference type="GO" id="GO:0043195">
    <property type="term" value="C:terminal bouton"/>
    <property type="evidence" value="ECO:0007669"/>
    <property type="project" value="TreeGrafter"/>
</dbReference>
<dbReference type="AlphaFoldDB" id="A0A0V0TW16"/>
<proteinExistence type="inferred from homology"/>
<keyword evidence="6" id="KW-0175">Coiled coil</keyword>
<keyword evidence="4" id="KW-0532">Neurotransmitter transport</keyword>
<dbReference type="STRING" id="144512.A0A0V0TW16"/>
<gene>
    <name evidence="9" type="primary">cpx-1</name>
    <name evidence="9" type="ORF">T05_7790</name>
</gene>
<evidence type="ECO:0000313" key="9">
    <source>
        <dbReference type="EMBL" id="KRX43228.1"/>
    </source>
</evidence>
<dbReference type="PANTHER" id="PTHR16705">
    <property type="entry name" value="COMPLEXIN"/>
    <property type="match status" value="1"/>
</dbReference>
<keyword evidence="10" id="KW-1185">Reference proteome</keyword>
<dbReference type="Pfam" id="PF05835">
    <property type="entry name" value="Synaphin"/>
    <property type="match status" value="1"/>
</dbReference>
<reference evidence="9 10" key="1">
    <citation type="submission" date="2015-01" db="EMBL/GenBank/DDBJ databases">
        <title>Evolution of Trichinella species and genotypes.</title>
        <authorList>
            <person name="Korhonen P.K."/>
            <person name="Edoardo P."/>
            <person name="Giuseppe L.R."/>
            <person name="Gasser R.B."/>
        </authorList>
    </citation>
    <scope>NUCLEOTIDE SEQUENCE [LARGE SCALE GENOMIC DNA]</scope>
    <source>
        <strain evidence="9">ISS417</strain>
    </source>
</reference>
<dbReference type="EMBL" id="JYDJ01000124">
    <property type="protein sequence ID" value="KRX43228.1"/>
    <property type="molecule type" value="Genomic_DNA"/>
</dbReference>
<feature type="transmembrane region" description="Helical" evidence="8">
    <location>
        <begin position="36"/>
        <end position="56"/>
    </location>
</feature>
<keyword evidence="8" id="KW-0472">Membrane</keyword>
<organism evidence="9 10">
    <name type="scientific">Trichinella murrelli</name>
    <dbReference type="NCBI Taxonomy" id="144512"/>
    <lineage>
        <taxon>Eukaryota</taxon>
        <taxon>Metazoa</taxon>
        <taxon>Ecdysozoa</taxon>
        <taxon>Nematoda</taxon>
        <taxon>Enoplea</taxon>
        <taxon>Dorylaimia</taxon>
        <taxon>Trichinellida</taxon>
        <taxon>Trichinellidae</taxon>
        <taxon>Trichinella</taxon>
    </lineage>
</organism>
<dbReference type="CDD" id="cd22808">
    <property type="entry name" value="Complexin_NTD_CPLX_I_II"/>
    <property type="match status" value="1"/>
</dbReference>
<evidence type="ECO:0000256" key="6">
    <source>
        <dbReference type="SAM" id="Coils"/>
    </source>
</evidence>
<evidence type="ECO:0000256" key="5">
    <source>
        <dbReference type="ARBA" id="ARBA00037297"/>
    </source>
</evidence>
<dbReference type="GO" id="GO:0046928">
    <property type="term" value="P:regulation of neurotransmitter secretion"/>
    <property type="evidence" value="ECO:0007669"/>
    <property type="project" value="TreeGrafter"/>
</dbReference>
<keyword evidence="8" id="KW-1133">Transmembrane helix</keyword>
<comment type="caution">
    <text evidence="9">The sequence shown here is derived from an EMBL/GenBank/DDBJ whole genome shotgun (WGS) entry which is preliminary data.</text>
</comment>
<evidence type="ECO:0000256" key="2">
    <source>
        <dbReference type="ARBA" id="ARBA00022448"/>
    </source>
</evidence>
<dbReference type="OrthoDB" id="6229630at2759"/>
<dbReference type="SUPFAM" id="SSF58038">
    <property type="entry name" value="SNARE fusion complex"/>
    <property type="match status" value="1"/>
</dbReference>
<dbReference type="PANTHER" id="PTHR16705:SF4">
    <property type="entry name" value="COMPLEXIN"/>
    <property type="match status" value="1"/>
</dbReference>
<dbReference type="GO" id="GO:0019905">
    <property type="term" value="F:syntaxin binding"/>
    <property type="evidence" value="ECO:0007669"/>
    <property type="project" value="InterPro"/>
</dbReference>
<evidence type="ECO:0000256" key="7">
    <source>
        <dbReference type="SAM" id="MobiDB-lite"/>
    </source>
</evidence>
<keyword evidence="8" id="KW-0812">Transmembrane</keyword>
<feature type="compositionally biased region" description="Acidic residues" evidence="7">
    <location>
        <begin position="357"/>
        <end position="366"/>
    </location>
</feature>
<feature type="coiled-coil region" evidence="6">
    <location>
        <begin position="299"/>
        <end position="326"/>
    </location>
</feature>
<dbReference type="Proteomes" id="UP000055048">
    <property type="component" value="Unassembled WGS sequence"/>
</dbReference>
<evidence type="ECO:0000256" key="8">
    <source>
        <dbReference type="SAM" id="Phobius"/>
    </source>
</evidence>
<evidence type="ECO:0000256" key="1">
    <source>
        <dbReference type="ARBA" id="ARBA00005396"/>
    </source>
</evidence>
<evidence type="ECO:0000313" key="10">
    <source>
        <dbReference type="Proteomes" id="UP000055048"/>
    </source>
</evidence>
<accession>A0A0V0TW16</accession>
<evidence type="ECO:0000256" key="4">
    <source>
        <dbReference type="ARBA" id="ARBA00022775"/>
    </source>
</evidence>
<comment type="function">
    <text evidence="5">Positively regulates a late step in synaptic vesicle exocytosis.</text>
</comment>
<keyword evidence="3" id="KW-0268">Exocytosis</keyword>
<protein>
    <submittedName>
        <fullName evidence="9">Putative complexin-1</fullName>
    </submittedName>
</protein>
<dbReference type="InterPro" id="IPR008849">
    <property type="entry name" value="Synaphin"/>
</dbReference>
<dbReference type="Gene3D" id="1.20.5.580">
    <property type="entry name" value="Single Helix bin"/>
    <property type="match status" value="1"/>
</dbReference>
<feature type="region of interest" description="Disordered" evidence="7">
    <location>
        <begin position="341"/>
        <end position="369"/>
    </location>
</feature>
<keyword evidence="2" id="KW-0813">Transport</keyword>
<evidence type="ECO:0000256" key="3">
    <source>
        <dbReference type="ARBA" id="ARBA00022483"/>
    </source>
</evidence>
<dbReference type="GO" id="GO:0031201">
    <property type="term" value="C:SNARE complex"/>
    <property type="evidence" value="ECO:0007669"/>
    <property type="project" value="TreeGrafter"/>
</dbReference>
<dbReference type="GO" id="GO:0016079">
    <property type="term" value="P:synaptic vesicle exocytosis"/>
    <property type="evidence" value="ECO:0007669"/>
    <property type="project" value="TreeGrafter"/>
</dbReference>
<comment type="similarity">
    <text evidence="1">Belongs to the complexin/synaphin family.</text>
</comment>